<accession>A0A562BS59</accession>
<feature type="region of interest" description="Disordered" evidence="3">
    <location>
        <begin position="1"/>
        <end position="32"/>
    </location>
</feature>
<dbReference type="InterPro" id="IPR002197">
    <property type="entry name" value="HTH_Fis"/>
</dbReference>
<evidence type="ECO:0000259" key="4">
    <source>
        <dbReference type="PROSITE" id="PS50110"/>
    </source>
</evidence>
<evidence type="ECO:0000313" key="5">
    <source>
        <dbReference type="EMBL" id="TWG87613.1"/>
    </source>
</evidence>
<dbReference type="Proteomes" id="UP000318141">
    <property type="component" value="Unassembled WGS sequence"/>
</dbReference>
<dbReference type="GO" id="GO:0000160">
    <property type="term" value="P:phosphorelay signal transduction system"/>
    <property type="evidence" value="ECO:0007669"/>
    <property type="project" value="InterPro"/>
</dbReference>
<evidence type="ECO:0000256" key="2">
    <source>
        <dbReference type="PROSITE-ProRule" id="PRU00169"/>
    </source>
</evidence>
<dbReference type="Gene3D" id="1.10.10.60">
    <property type="entry name" value="Homeodomain-like"/>
    <property type="match status" value="1"/>
</dbReference>
<dbReference type="InterPro" id="IPR050595">
    <property type="entry name" value="Bact_response_regulator"/>
</dbReference>
<organism evidence="5 6">
    <name type="scientific">Cupriavidus gilardii J11</name>
    <dbReference type="NCBI Taxonomy" id="936133"/>
    <lineage>
        <taxon>Bacteria</taxon>
        <taxon>Pseudomonadati</taxon>
        <taxon>Pseudomonadota</taxon>
        <taxon>Betaproteobacteria</taxon>
        <taxon>Burkholderiales</taxon>
        <taxon>Burkholderiaceae</taxon>
        <taxon>Cupriavidus</taxon>
    </lineage>
</organism>
<dbReference type="PANTHER" id="PTHR44591">
    <property type="entry name" value="STRESS RESPONSE REGULATOR PROTEIN 1"/>
    <property type="match status" value="1"/>
</dbReference>
<feature type="domain" description="Response regulatory" evidence="4">
    <location>
        <begin position="34"/>
        <end position="158"/>
    </location>
</feature>
<reference evidence="5 6" key="1">
    <citation type="submission" date="2019-07" db="EMBL/GenBank/DDBJ databases">
        <title>Genome sequencing of lignin-degrading bacterial isolates.</title>
        <authorList>
            <person name="Gladden J."/>
        </authorList>
    </citation>
    <scope>NUCLEOTIDE SEQUENCE [LARGE SCALE GENOMIC DNA]</scope>
    <source>
        <strain evidence="5 6">J11</strain>
    </source>
</reference>
<protein>
    <submittedName>
        <fullName evidence="5">Two-component system response regulator RegA</fullName>
    </submittedName>
</protein>
<dbReference type="OrthoDB" id="9802426at2"/>
<evidence type="ECO:0000256" key="1">
    <source>
        <dbReference type="ARBA" id="ARBA00022553"/>
    </source>
</evidence>
<dbReference type="EMBL" id="VLJN01000008">
    <property type="protein sequence ID" value="TWG87613.1"/>
    <property type="molecule type" value="Genomic_DNA"/>
</dbReference>
<feature type="modified residue" description="4-aspartylphosphate" evidence="2">
    <location>
        <position position="83"/>
    </location>
</feature>
<dbReference type="Gene3D" id="3.40.50.2300">
    <property type="match status" value="1"/>
</dbReference>
<sequence length="219" mass="23337">MNPHDRFPTPQLPKQDAPATSANPEPADGRQGASFLVIDDDPVFSGTLARALSRRGFAVEVAHNRQQALALAQRGVFAYVTVDLHLAVPAEDGVPAPADSGLQLLAPLRTLLPHARILILTGYASIATAVAAVKQGADDYLAKPANVDSILTALRAGISEVAAEAALQDPLPLSVARLEWEHIQRVLAEHGGNVSATARALNMHRRTLQRKLAKRPVSR</sequence>
<gene>
    <name evidence="5" type="ORF">L602_001600000940</name>
</gene>
<dbReference type="FunFam" id="1.10.10.60:FF:000036">
    <property type="entry name" value="Two-component system response regulator"/>
    <property type="match status" value="1"/>
</dbReference>
<dbReference type="InterPro" id="IPR011006">
    <property type="entry name" value="CheY-like_superfamily"/>
</dbReference>
<keyword evidence="1 2" id="KW-0597">Phosphoprotein</keyword>
<proteinExistence type="predicted"/>
<keyword evidence="6" id="KW-1185">Reference proteome</keyword>
<dbReference type="PROSITE" id="PS50110">
    <property type="entry name" value="RESPONSE_REGULATORY"/>
    <property type="match status" value="1"/>
</dbReference>
<dbReference type="PRINTS" id="PR01590">
    <property type="entry name" value="HTHFIS"/>
</dbReference>
<dbReference type="SMART" id="SM00448">
    <property type="entry name" value="REC"/>
    <property type="match status" value="1"/>
</dbReference>
<dbReference type="GO" id="GO:0043565">
    <property type="term" value="F:sequence-specific DNA binding"/>
    <property type="evidence" value="ECO:0007669"/>
    <property type="project" value="InterPro"/>
</dbReference>
<dbReference type="InterPro" id="IPR001789">
    <property type="entry name" value="Sig_transdc_resp-reg_receiver"/>
</dbReference>
<dbReference type="AlphaFoldDB" id="A0A562BS59"/>
<dbReference type="Pfam" id="PF00072">
    <property type="entry name" value="Response_reg"/>
    <property type="match status" value="1"/>
</dbReference>
<dbReference type="Pfam" id="PF02954">
    <property type="entry name" value="HTH_8"/>
    <property type="match status" value="1"/>
</dbReference>
<comment type="caution">
    <text evidence="5">The sequence shown here is derived from an EMBL/GenBank/DDBJ whole genome shotgun (WGS) entry which is preliminary data.</text>
</comment>
<evidence type="ECO:0000256" key="3">
    <source>
        <dbReference type="SAM" id="MobiDB-lite"/>
    </source>
</evidence>
<evidence type="ECO:0000313" key="6">
    <source>
        <dbReference type="Proteomes" id="UP000318141"/>
    </source>
</evidence>
<dbReference type="PANTHER" id="PTHR44591:SF3">
    <property type="entry name" value="RESPONSE REGULATORY DOMAIN-CONTAINING PROTEIN"/>
    <property type="match status" value="1"/>
</dbReference>
<name>A0A562BS59_9BURK</name>
<dbReference type="SUPFAM" id="SSF52172">
    <property type="entry name" value="CheY-like"/>
    <property type="match status" value="1"/>
</dbReference>
<dbReference type="CDD" id="cd17563">
    <property type="entry name" value="REC_RegA-like"/>
    <property type="match status" value="1"/>
</dbReference>